<feature type="signal peptide" evidence="5">
    <location>
        <begin position="1"/>
        <end position="21"/>
    </location>
</feature>
<dbReference type="SUPFAM" id="SSF49899">
    <property type="entry name" value="Concanavalin A-like lectins/glucanases"/>
    <property type="match status" value="1"/>
</dbReference>
<dbReference type="GO" id="GO:0000324">
    <property type="term" value="C:fungal-type vacuole"/>
    <property type="evidence" value="ECO:0007669"/>
    <property type="project" value="TreeGrafter"/>
</dbReference>
<dbReference type="PANTHER" id="PTHR42800">
    <property type="entry name" value="EXOINULINASE INUD (AFU_ORTHOLOGUE AFUA_5G00480)"/>
    <property type="match status" value="1"/>
</dbReference>
<dbReference type="Pfam" id="PF00251">
    <property type="entry name" value="Glyco_hydro_32N"/>
    <property type="match status" value="1"/>
</dbReference>
<comment type="caution">
    <text evidence="8">The sequence shown here is derived from an EMBL/GenBank/DDBJ whole genome shotgun (WGS) entry which is preliminary data.</text>
</comment>
<evidence type="ECO:0000313" key="8">
    <source>
        <dbReference type="EMBL" id="KAH0541244.1"/>
    </source>
</evidence>
<dbReference type="SMART" id="SM00640">
    <property type="entry name" value="Glyco_32"/>
    <property type="match status" value="1"/>
</dbReference>
<reference evidence="8" key="1">
    <citation type="submission" date="2021-03" db="EMBL/GenBank/DDBJ databases">
        <title>Comparative genomics and phylogenomic investigation of the class Geoglossomycetes provide insights into ecological specialization and systematics.</title>
        <authorList>
            <person name="Melie T."/>
            <person name="Pirro S."/>
            <person name="Miller A.N."/>
            <person name="Quandt A."/>
        </authorList>
    </citation>
    <scope>NUCLEOTIDE SEQUENCE</scope>
    <source>
        <strain evidence="8">GBOQ0MN5Z8</strain>
    </source>
</reference>
<evidence type="ECO:0000313" key="9">
    <source>
        <dbReference type="Proteomes" id="UP000698800"/>
    </source>
</evidence>
<evidence type="ECO:0000256" key="2">
    <source>
        <dbReference type="ARBA" id="ARBA00022801"/>
    </source>
</evidence>
<dbReference type="Pfam" id="PF08244">
    <property type="entry name" value="Glyco_hydro_32C"/>
    <property type="match status" value="1"/>
</dbReference>
<protein>
    <recommendedName>
        <fullName evidence="10">Beta-fructofuranosidase</fullName>
    </recommendedName>
</protein>
<proteinExistence type="inferred from homology"/>
<dbReference type="EMBL" id="JAGHQL010000083">
    <property type="protein sequence ID" value="KAH0541244.1"/>
    <property type="molecule type" value="Genomic_DNA"/>
</dbReference>
<evidence type="ECO:0000256" key="4">
    <source>
        <dbReference type="RuleBase" id="RU362110"/>
    </source>
</evidence>
<gene>
    <name evidence="8" type="ORF">FGG08_004249</name>
</gene>
<dbReference type="AlphaFoldDB" id="A0A9P8I5G0"/>
<evidence type="ECO:0000259" key="7">
    <source>
        <dbReference type="Pfam" id="PF08244"/>
    </source>
</evidence>
<dbReference type="InterPro" id="IPR013148">
    <property type="entry name" value="Glyco_hydro_32_N"/>
</dbReference>
<dbReference type="GO" id="GO:0005987">
    <property type="term" value="P:sucrose catabolic process"/>
    <property type="evidence" value="ECO:0007669"/>
    <property type="project" value="TreeGrafter"/>
</dbReference>
<dbReference type="InterPro" id="IPR013320">
    <property type="entry name" value="ConA-like_dom_sf"/>
</dbReference>
<keyword evidence="3 4" id="KW-0326">Glycosidase</keyword>
<dbReference type="Gene3D" id="2.115.10.20">
    <property type="entry name" value="Glycosyl hydrolase domain, family 43"/>
    <property type="match status" value="1"/>
</dbReference>
<dbReference type="PROSITE" id="PS00609">
    <property type="entry name" value="GLYCOSYL_HYDROL_F32"/>
    <property type="match status" value="1"/>
</dbReference>
<dbReference type="Proteomes" id="UP000698800">
    <property type="component" value="Unassembled WGS sequence"/>
</dbReference>
<name>A0A9P8I5G0_9PEZI</name>
<dbReference type="InterPro" id="IPR013189">
    <property type="entry name" value="Glyco_hydro_32_C"/>
</dbReference>
<sequence length="552" mass="61587">MKYQLLSVLSALFILLYLTQTPTPKGDYNSPWRPQIHFSPRKNFMNDPNGLFIGDDGIWHMYYQYGDNPTGITPQNKHWGHASSKDLYHWNNHPIAISRSKNGGEIYSGSAVIDVDNTSGFFPYQTNGVVAIYTLHTEQEESQEIAYSIDGGYTFTKYEHNPVISVGLRGFRDPKVIWHTETRKWAMVVAHADERFIAIYTSSNLRNWTHVSSFDHPDLVDTHECPNLITIPMAGAPEPLYLLIISMSNGHPLGGSQMRYFPGHFNGTHFTPVDDYARRIVDYGLDMYAGQFFYGTPGGTKPVSIAWASNLRYAGDAPTGPVEGWRSSMTIPTVRYLANISNRGYDLVTTPYNLETMYDKVLARTDTSGSTGLPIDCVAIESGTVFLDVNITSKNQTTAAISNGTADFTFTASKTGEFISGGFIFGETVSFWVDRSNIKGYPAASDKVSIDNLSGNRTWRIRAVMDRSILEVFLNEGESTATTIFYPKGRLDRLSFETKGLGPEIGVSAVVWGLKSAWVGRRGGWRWKWKEESGYGYSIPGASNSILSQIWL</sequence>
<keyword evidence="9" id="KW-1185">Reference proteome</keyword>
<dbReference type="PANTHER" id="PTHR42800:SF2">
    <property type="entry name" value="INVERTASE-RELATED"/>
    <property type="match status" value="1"/>
</dbReference>
<keyword evidence="2 4" id="KW-0378">Hydrolase</keyword>
<feature type="domain" description="Glycosyl hydrolase family 32 N-terminal" evidence="6">
    <location>
        <begin position="37"/>
        <end position="350"/>
    </location>
</feature>
<evidence type="ECO:0000256" key="1">
    <source>
        <dbReference type="ARBA" id="ARBA00009902"/>
    </source>
</evidence>
<dbReference type="SUPFAM" id="SSF75005">
    <property type="entry name" value="Arabinanase/levansucrase/invertase"/>
    <property type="match status" value="1"/>
</dbReference>
<feature type="domain" description="Glycosyl hydrolase family 32 C-terminal" evidence="7">
    <location>
        <begin position="402"/>
        <end position="500"/>
    </location>
</feature>
<evidence type="ECO:0000256" key="5">
    <source>
        <dbReference type="SAM" id="SignalP"/>
    </source>
</evidence>
<keyword evidence="5" id="KW-0732">Signal</keyword>
<feature type="chain" id="PRO_5040244918" description="Beta-fructofuranosidase" evidence="5">
    <location>
        <begin position="22"/>
        <end position="552"/>
    </location>
</feature>
<organism evidence="8 9">
    <name type="scientific">Glutinoglossum americanum</name>
    <dbReference type="NCBI Taxonomy" id="1670608"/>
    <lineage>
        <taxon>Eukaryota</taxon>
        <taxon>Fungi</taxon>
        <taxon>Dikarya</taxon>
        <taxon>Ascomycota</taxon>
        <taxon>Pezizomycotina</taxon>
        <taxon>Geoglossomycetes</taxon>
        <taxon>Geoglossales</taxon>
        <taxon>Geoglossaceae</taxon>
        <taxon>Glutinoglossum</taxon>
    </lineage>
</organism>
<dbReference type="InterPro" id="IPR001362">
    <property type="entry name" value="Glyco_hydro_32"/>
</dbReference>
<dbReference type="GO" id="GO:0004575">
    <property type="term" value="F:sucrose alpha-glucosidase activity"/>
    <property type="evidence" value="ECO:0007669"/>
    <property type="project" value="TreeGrafter"/>
</dbReference>
<accession>A0A9P8I5G0</accession>
<comment type="similarity">
    <text evidence="1 4">Belongs to the glycosyl hydrolase 32 family.</text>
</comment>
<dbReference type="CDD" id="cd18622">
    <property type="entry name" value="GH32_Inu-like"/>
    <property type="match status" value="1"/>
</dbReference>
<dbReference type="InterPro" id="IPR018053">
    <property type="entry name" value="Glyco_hydro_32_AS"/>
</dbReference>
<evidence type="ECO:0008006" key="10">
    <source>
        <dbReference type="Google" id="ProtNLM"/>
    </source>
</evidence>
<evidence type="ECO:0000259" key="6">
    <source>
        <dbReference type="Pfam" id="PF00251"/>
    </source>
</evidence>
<dbReference type="OrthoDB" id="202537at2759"/>
<evidence type="ECO:0000256" key="3">
    <source>
        <dbReference type="ARBA" id="ARBA00023295"/>
    </source>
</evidence>
<dbReference type="InterPro" id="IPR023296">
    <property type="entry name" value="Glyco_hydro_beta-prop_sf"/>
</dbReference>
<dbReference type="Gene3D" id="2.60.120.560">
    <property type="entry name" value="Exo-inulinase, domain 1"/>
    <property type="match status" value="1"/>
</dbReference>